<dbReference type="InterPro" id="IPR024408">
    <property type="entry name" value="Muramidase"/>
</dbReference>
<dbReference type="InterPro" id="IPR002477">
    <property type="entry name" value="Peptidoglycan-bd-like"/>
</dbReference>
<evidence type="ECO:0000259" key="1">
    <source>
        <dbReference type="Pfam" id="PF01471"/>
    </source>
</evidence>
<organism evidence="3 4">
    <name type="scientific">Aliidiomarina sanyensis</name>
    <dbReference type="NCBI Taxonomy" id="1249555"/>
    <lineage>
        <taxon>Bacteria</taxon>
        <taxon>Pseudomonadati</taxon>
        <taxon>Pseudomonadota</taxon>
        <taxon>Gammaproteobacteria</taxon>
        <taxon>Alteromonadales</taxon>
        <taxon>Idiomarinaceae</taxon>
        <taxon>Aliidiomarina</taxon>
    </lineage>
</organism>
<dbReference type="InterPro" id="IPR023346">
    <property type="entry name" value="Lysozyme-like_dom_sf"/>
</dbReference>
<proteinExistence type="predicted"/>
<accession>A0A432WB34</accession>
<gene>
    <name evidence="3" type="ORF">CWE11_10755</name>
</gene>
<protein>
    <submittedName>
        <fullName evidence="3">Peptidoglycan-binding protein</fullName>
    </submittedName>
</protein>
<dbReference type="InterPro" id="IPR036365">
    <property type="entry name" value="PGBD-like_sf"/>
</dbReference>
<dbReference type="SUPFAM" id="SSF53955">
    <property type="entry name" value="Lysozyme-like"/>
    <property type="match status" value="1"/>
</dbReference>
<dbReference type="InterPro" id="IPR036366">
    <property type="entry name" value="PGBDSf"/>
</dbReference>
<feature type="domain" description="N-acetylmuramidase" evidence="2">
    <location>
        <begin position="88"/>
        <end position="259"/>
    </location>
</feature>
<feature type="domain" description="Peptidoglycan binding-like" evidence="1">
    <location>
        <begin position="7"/>
        <end position="63"/>
    </location>
</feature>
<comment type="caution">
    <text evidence="3">The sequence shown here is derived from an EMBL/GenBank/DDBJ whole genome shotgun (WGS) entry which is preliminary data.</text>
</comment>
<dbReference type="Proteomes" id="UP000288405">
    <property type="component" value="Unassembled WGS sequence"/>
</dbReference>
<dbReference type="EMBL" id="PIPM01000016">
    <property type="protein sequence ID" value="RUO28180.1"/>
    <property type="molecule type" value="Genomic_DNA"/>
</dbReference>
<dbReference type="Gene3D" id="1.10.101.10">
    <property type="entry name" value="PGBD-like superfamily/PGBD"/>
    <property type="match status" value="1"/>
</dbReference>
<evidence type="ECO:0000313" key="3">
    <source>
        <dbReference type="EMBL" id="RUO28180.1"/>
    </source>
</evidence>
<evidence type="ECO:0000259" key="2">
    <source>
        <dbReference type="Pfam" id="PF11860"/>
    </source>
</evidence>
<keyword evidence="4" id="KW-1185">Reference proteome</keyword>
<reference evidence="3 4" key="1">
    <citation type="journal article" date="2011" name="Front. Microbiol.">
        <title>Genomic signatures of strain selection and enhancement in Bacillus atrophaeus var. globigii, a historical biowarfare simulant.</title>
        <authorList>
            <person name="Gibbons H.S."/>
            <person name="Broomall S.M."/>
            <person name="McNew L.A."/>
            <person name="Daligault H."/>
            <person name="Chapman C."/>
            <person name="Bruce D."/>
            <person name="Karavis M."/>
            <person name="Krepps M."/>
            <person name="McGregor P.A."/>
            <person name="Hong C."/>
            <person name="Park K.H."/>
            <person name="Akmal A."/>
            <person name="Feldman A."/>
            <person name="Lin J.S."/>
            <person name="Chang W.E."/>
            <person name="Higgs B.W."/>
            <person name="Demirev P."/>
            <person name="Lindquist J."/>
            <person name="Liem A."/>
            <person name="Fochler E."/>
            <person name="Read T.D."/>
            <person name="Tapia R."/>
            <person name="Johnson S."/>
            <person name="Bishop-Lilly K.A."/>
            <person name="Detter C."/>
            <person name="Han C."/>
            <person name="Sozhamannan S."/>
            <person name="Rosenzweig C.N."/>
            <person name="Skowronski E.W."/>
        </authorList>
    </citation>
    <scope>NUCLEOTIDE SEQUENCE [LARGE SCALE GENOMIC DNA]</scope>
    <source>
        <strain evidence="3 4">GYP-17</strain>
    </source>
</reference>
<name>A0A432WB34_9GAMM</name>
<dbReference type="Pfam" id="PF11860">
    <property type="entry name" value="Muramidase"/>
    <property type="match status" value="1"/>
</dbReference>
<dbReference type="AlphaFoldDB" id="A0A432WB34"/>
<dbReference type="SUPFAM" id="SSF47090">
    <property type="entry name" value="PGBD-like"/>
    <property type="match status" value="1"/>
</dbReference>
<dbReference type="RefSeq" id="WP_126777629.1">
    <property type="nucleotide sequence ID" value="NZ_PIPM01000016.1"/>
</dbReference>
<dbReference type="Pfam" id="PF01471">
    <property type="entry name" value="PG_binding_1"/>
    <property type="match status" value="1"/>
</dbReference>
<sequence>MRNGDVGANVRTLQQDLNAAGAKPKLVVDGWFGDKTEAAVIAFQEKHGITAIGVAGPRTLAALAGVIDPKRLGKKDLQQAAEKLGVKLAVIAAIAQVESSGSGFFSNGKAAILYERHIFYRQVASEDRAKADQLARQYPNLCNTGMGGYTGGIGEYQRRGKAEQLHKEAALKACSYGLFQIMGFHAETLGYESVQHFVDAMNQSEGQQLDALVRFIQANPNLKKALDEGDWRAFARGYNGPSFHVNMYDVKLERAYEHFAQVYKEPEPAPAKAKRTRRGSAKQ</sequence>
<evidence type="ECO:0000313" key="4">
    <source>
        <dbReference type="Proteomes" id="UP000288405"/>
    </source>
</evidence>
<dbReference type="OrthoDB" id="1523598at2"/>